<reference evidence="3 4" key="1">
    <citation type="submission" date="2019-03" db="EMBL/GenBank/DDBJ databases">
        <title>Draft genome sequence of Xylaria hypoxylon DSM 108379, a ubiquitous saprotrophic-parasitic fungi on hardwood.</title>
        <authorList>
            <person name="Buettner E."/>
            <person name="Leonhardt S."/>
            <person name="Gebauer A.M."/>
            <person name="Liers C."/>
            <person name="Hofrichter M."/>
            <person name="Kellner H."/>
        </authorList>
    </citation>
    <scope>NUCLEOTIDE SEQUENCE [LARGE SCALE GENOMIC DNA]</scope>
    <source>
        <strain evidence="3 4">DSM 108379</strain>
    </source>
</reference>
<dbReference type="EMBL" id="SKBN01000151">
    <property type="protein sequence ID" value="TGJ81855.1"/>
    <property type="molecule type" value="Genomic_DNA"/>
</dbReference>
<protein>
    <recommendedName>
        <fullName evidence="2">PD-(D/E)XK nuclease-like domain-containing protein</fullName>
    </recommendedName>
</protein>
<evidence type="ECO:0000256" key="1">
    <source>
        <dbReference type="SAM" id="MobiDB-lite"/>
    </source>
</evidence>
<evidence type="ECO:0000259" key="2">
    <source>
        <dbReference type="Pfam" id="PF20516"/>
    </source>
</evidence>
<dbReference type="AlphaFoldDB" id="A0A4Z0YRQ4"/>
<evidence type="ECO:0000313" key="4">
    <source>
        <dbReference type="Proteomes" id="UP000297716"/>
    </source>
</evidence>
<evidence type="ECO:0000313" key="3">
    <source>
        <dbReference type="EMBL" id="TGJ81855.1"/>
    </source>
</evidence>
<feature type="region of interest" description="Disordered" evidence="1">
    <location>
        <begin position="66"/>
        <end position="141"/>
    </location>
</feature>
<dbReference type="Proteomes" id="UP000297716">
    <property type="component" value="Unassembled WGS sequence"/>
</dbReference>
<feature type="compositionally biased region" description="Polar residues" evidence="1">
    <location>
        <begin position="310"/>
        <end position="321"/>
    </location>
</feature>
<feature type="compositionally biased region" description="Basic and acidic residues" evidence="1">
    <location>
        <begin position="322"/>
        <end position="334"/>
    </location>
</feature>
<feature type="region of interest" description="Disordered" evidence="1">
    <location>
        <begin position="22"/>
        <end position="50"/>
    </location>
</feature>
<dbReference type="OrthoDB" id="5244165at2759"/>
<feature type="region of interest" description="Disordered" evidence="1">
    <location>
        <begin position="310"/>
        <end position="334"/>
    </location>
</feature>
<comment type="caution">
    <text evidence="3">The sequence shown here is derived from an EMBL/GenBank/DDBJ whole genome shotgun (WGS) entry which is preliminary data.</text>
</comment>
<proteinExistence type="predicted"/>
<dbReference type="STRING" id="37992.A0A4Z0YRQ4"/>
<dbReference type="InterPro" id="IPR046797">
    <property type="entry name" value="PDDEXK_12"/>
</dbReference>
<feature type="domain" description="PD-(D/E)XK nuclease-like" evidence="2">
    <location>
        <begin position="197"/>
        <end position="503"/>
    </location>
</feature>
<sequence>MVSQHNIRDWIDSIRPFISVPVPNDSQRLEEPPRQELLKRCHPPDPLLRGLENQDRQAKLRKTANCSFLVPHDMPSTPPQSSTDVSIRQIGQKRGSDQLNSDDDGKNPYADPTPKAPSRHGLGSSRVESPTKRPKLKSRGNLDRLEKPVYIKQLRAPVSEILPKDVLPLYKALKAAAQRQIGIVPYSMREKVAAVEEDLLDHTFRAEDISADAKLTAEMAHATLGDIVGAAAESAEYKRAEAGWNHHVHTPLLNHVFKSKRLDAQSQESVAARFEAMMGATITGDAIPLIRQPQSDEAYLACSVSLNTSVQDSASGNSQVNDVDRANPAETHSRSESKKVDYVLVMHINQTSALYKAIWGGTYESKLGYRYVNQTLQLGVLYSPIAVSIETKISSSREDPLIQLCLWIAAWHKRMYTLRQRLFPLSPQAYRLADAPPLQHPRLTTVLAVEVVAHEWSVHFACDRGDKIEIYGPVRIGSTATLLEAYALVACLENIRTWIELTFYEGIKAWFMPSL</sequence>
<dbReference type="Pfam" id="PF20516">
    <property type="entry name" value="PDDEXK_12"/>
    <property type="match status" value="1"/>
</dbReference>
<feature type="compositionally biased region" description="Basic and acidic residues" evidence="1">
    <location>
        <begin position="27"/>
        <end position="43"/>
    </location>
</feature>
<accession>A0A4Z0YRQ4</accession>
<organism evidence="3 4">
    <name type="scientific">Xylaria hypoxylon</name>
    <dbReference type="NCBI Taxonomy" id="37992"/>
    <lineage>
        <taxon>Eukaryota</taxon>
        <taxon>Fungi</taxon>
        <taxon>Dikarya</taxon>
        <taxon>Ascomycota</taxon>
        <taxon>Pezizomycotina</taxon>
        <taxon>Sordariomycetes</taxon>
        <taxon>Xylariomycetidae</taxon>
        <taxon>Xylariales</taxon>
        <taxon>Xylariaceae</taxon>
        <taxon>Xylaria</taxon>
    </lineage>
</organism>
<gene>
    <name evidence="3" type="ORF">E0Z10_g6926</name>
</gene>
<keyword evidence="4" id="KW-1185">Reference proteome</keyword>
<name>A0A4Z0YRQ4_9PEZI</name>